<dbReference type="STRING" id="1195760.SAMN05444281_2042"/>
<evidence type="ECO:0000256" key="1">
    <source>
        <dbReference type="ARBA" id="ARBA00022729"/>
    </source>
</evidence>
<dbReference type="Proteomes" id="UP000184109">
    <property type="component" value="Unassembled WGS sequence"/>
</dbReference>
<dbReference type="OrthoDB" id="951108at2"/>
<evidence type="ECO:0000313" key="4">
    <source>
        <dbReference type="EMBL" id="SHH80020.1"/>
    </source>
</evidence>
<dbReference type="Pfam" id="PF18962">
    <property type="entry name" value="Por_Secre_tail"/>
    <property type="match status" value="1"/>
</dbReference>
<name>A0A1M5VXW5_9FLAO</name>
<gene>
    <name evidence="4" type="ORF">SAMN05444281_2042</name>
</gene>
<keyword evidence="5" id="KW-1185">Reference proteome</keyword>
<dbReference type="EMBL" id="FQXQ01000004">
    <property type="protein sequence ID" value="SHH80020.1"/>
    <property type="molecule type" value="Genomic_DNA"/>
</dbReference>
<evidence type="ECO:0000313" key="5">
    <source>
        <dbReference type="Proteomes" id="UP000184109"/>
    </source>
</evidence>
<accession>A0A1M5VXW5</accession>
<protein>
    <submittedName>
        <fullName evidence="4">Por secretion system C-terminal sorting domain-containing protein</fullName>
    </submittedName>
</protein>
<dbReference type="InterPro" id="IPR026444">
    <property type="entry name" value="Secre_tail"/>
</dbReference>
<feature type="domain" description="Secretion system C-terminal sorting" evidence="3">
    <location>
        <begin position="474"/>
        <end position="535"/>
    </location>
</feature>
<reference evidence="5" key="1">
    <citation type="submission" date="2016-11" db="EMBL/GenBank/DDBJ databases">
        <authorList>
            <person name="Varghese N."/>
            <person name="Submissions S."/>
        </authorList>
    </citation>
    <scope>NUCLEOTIDE SEQUENCE [LARGE SCALE GENOMIC DNA]</scope>
    <source>
        <strain evidence="5">DSM 100572</strain>
    </source>
</reference>
<dbReference type="NCBIfam" id="TIGR04183">
    <property type="entry name" value="Por_Secre_tail"/>
    <property type="match status" value="1"/>
</dbReference>
<feature type="signal peptide" evidence="2">
    <location>
        <begin position="1"/>
        <end position="23"/>
    </location>
</feature>
<proteinExistence type="predicted"/>
<organism evidence="4 5">
    <name type="scientific">Wenyingzhuangia marina</name>
    <dbReference type="NCBI Taxonomy" id="1195760"/>
    <lineage>
        <taxon>Bacteria</taxon>
        <taxon>Pseudomonadati</taxon>
        <taxon>Bacteroidota</taxon>
        <taxon>Flavobacteriia</taxon>
        <taxon>Flavobacteriales</taxon>
        <taxon>Flavobacteriaceae</taxon>
        <taxon>Wenyingzhuangia</taxon>
    </lineage>
</organism>
<sequence length="540" mass="57120">MKKTTKLLGIASLLFATSFNVNAQCYTPTESGTNIIFNPSFQGDFDASGFTKGWTNFDPYTTVNSCDDVSDTSGSLYLKGNCYPNGGVIEYVAPVQILPGHNYQIKAMIKNETAADDAFNFHLPGDVWDLPDTNNHSSSAHLVGIPSTTGWVQFDKTVTTGLNASGDLKFLIMSCDGFVDSTIDDFIYIDNLEIYDLGENLEPVMIVSETKLVFSETPDETATFTISSSNLSGDITLTAPTGITLDKTTITIAEAAEGDVTVTATFDGLANILNENITISTSGIDPKMISVIGSVDSGCFTPLNSASNMISDSKLLSRGSFGGWGDVTIAYEVAGACGATTALLSTDGVNVGYPDGAALDASGIAWLPNTQYRARAWVKTIEGGIAIKLGQVDGGTFDGEFVDALDIDTNGEWVLMDKTFTTGAAPGTGGFFSFNTADATGTVATQTYVDNFELYDISTLSSEEVAFNSSSVKISPNPVNDVLNIITGDKISKVTIYDVLGRVILSKDNQSSIDVSSLSSGSYIVNIVVGGTSQSLKFLK</sequence>
<evidence type="ECO:0000256" key="2">
    <source>
        <dbReference type="SAM" id="SignalP"/>
    </source>
</evidence>
<keyword evidence="1 2" id="KW-0732">Signal</keyword>
<evidence type="ECO:0000259" key="3">
    <source>
        <dbReference type="Pfam" id="PF18962"/>
    </source>
</evidence>
<dbReference type="Gene3D" id="2.60.120.260">
    <property type="entry name" value="Galactose-binding domain-like"/>
    <property type="match status" value="2"/>
</dbReference>
<feature type="chain" id="PRO_5013359435" evidence="2">
    <location>
        <begin position="24"/>
        <end position="540"/>
    </location>
</feature>
<dbReference type="RefSeq" id="WP_073121139.1">
    <property type="nucleotide sequence ID" value="NZ_BMEN01000004.1"/>
</dbReference>
<dbReference type="AlphaFoldDB" id="A0A1M5VXW5"/>